<dbReference type="AlphaFoldDB" id="A0A2X1A559"/>
<dbReference type="InterPro" id="IPR012340">
    <property type="entry name" value="NA-bd_OB-fold"/>
</dbReference>
<dbReference type="GO" id="GO:0140096">
    <property type="term" value="F:catalytic activity, acting on a protein"/>
    <property type="evidence" value="ECO:0007669"/>
    <property type="project" value="UniProtKB-ARBA"/>
</dbReference>
<feature type="binding site" evidence="9">
    <location>
        <position position="379"/>
    </location>
    <ligand>
        <name>L-aspartate</name>
        <dbReference type="ChEBI" id="CHEBI:29991"/>
    </ligand>
</feature>
<evidence type="ECO:0000256" key="4">
    <source>
        <dbReference type="ARBA" id="ARBA00022598"/>
    </source>
</evidence>
<comment type="function">
    <text evidence="9">Catalyzes the attachment of L-aspartate to tRNA(Asp) in a two-step reaction: L-aspartate is first activated by ATP to form Asp-AMP and then transferred to the acceptor end of tRNA(Asp).</text>
</comment>
<feature type="binding site" evidence="9">
    <location>
        <begin position="228"/>
        <end position="230"/>
    </location>
    <ligand>
        <name>ATP</name>
        <dbReference type="ChEBI" id="CHEBI:30616"/>
    </ligand>
</feature>
<sequence length="449" mass="51394">MDDDDDDKRKKLKNLGGKIMHTNLKRTLTKECINKVGEMVKVQGWVKKIRHLGNISFIVLRERTGELQCVLEGELAGGIIETESVIEAIGEVVSTNNTVLGVELLIKSVKVINKNDLLPFEVNKKEVNTGLENLLNHRVLSLRHEKIASIFKIKATLEEAFREYLINMDFIRIFTPKIVSQGAEGGANVFNLNYFGKDAFLAQSPQFYKQMMVASGLEYVFEIGPVFRAEEHNSSRHLNEYISLDLEMAFIEEYEELMELETQIIKFMFEKVKEKNENELKLLNIEIPTITDIPKLKLHEAREILKNRFKKEMPDGDLNTEGEKLIAKYIKDTTGSEFVFITEYPKENRPMYTMPAENGLTKSFDLLFKGLEITSGGQRIHEYEMLVASFREKGLNEENFQNYLNTFKYGVPPHGGFAIGLERLTAKLLGLTNVREASAFPRDINRLTP</sequence>
<feature type="binding site" evidence="9">
    <location>
        <position position="375"/>
    </location>
    <ligand>
        <name>L-aspartate</name>
        <dbReference type="ChEBI" id="CHEBI:29991"/>
    </ligand>
</feature>
<proteinExistence type="inferred from homology"/>
<comment type="similarity">
    <text evidence="2 9">Belongs to the class-II aminoacyl-tRNA synthetase family. Type 2 subfamily.</text>
</comment>
<dbReference type="InterPro" id="IPR006195">
    <property type="entry name" value="aa-tRNA-synth_II"/>
</dbReference>
<evidence type="ECO:0000256" key="5">
    <source>
        <dbReference type="ARBA" id="ARBA00022741"/>
    </source>
</evidence>
<dbReference type="PANTHER" id="PTHR43450">
    <property type="entry name" value="ASPARTYL-TRNA SYNTHETASE"/>
    <property type="match status" value="1"/>
</dbReference>
<dbReference type="GO" id="GO:0003723">
    <property type="term" value="F:RNA binding"/>
    <property type="evidence" value="ECO:0007669"/>
    <property type="project" value="TreeGrafter"/>
</dbReference>
<dbReference type="InterPro" id="IPR002312">
    <property type="entry name" value="Asp/Asn-tRNA-synth_IIb"/>
</dbReference>
<dbReference type="NCBIfam" id="TIGR00458">
    <property type="entry name" value="aspS_nondisc"/>
    <property type="match status" value="1"/>
</dbReference>
<dbReference type="Pfam" id="PF00152">
    <property type="entry name" value="tRNA-synt_2"/>
    <property type="match status" value="1"/>
</dbReference>
<dbReference type="SUPFAM" id="SSF50249">
    <property type="entry name" value="Nucleic acid-binding proteins"/>
    <property type="match status" value="1"/>
</dbReference>
<keyword evidence="4 9" id="KW-0436">Ligase</keyword>
<keyword evidence="3 9" id="KW-0963">Cytoplasm</keyword>
<evidence type="ECO:0000256" key="3">
    <source>
        <dbReference type="ARBA" id="ARBA00022490"/>
    </source>
</evidence>
<dbReference type="CDD" id="cd00776">
    <property type="entry name" value="AsxRS_core"/>
    <property type="match status" value="1"/>
</dbReference>
<dbReference type="SUPFAM" id="SSF55681">
    <property type="entry name" value="Class II aaRS and biotin synthetases"/>
    <property type="match status" value="1"/>
</dbReference>
<feature type="binding site" evidence="9">
    <location>
        <position position="228"/>
    </location>
    <ligand>
        <name>L-aspartate</name>
        <dbReference type="ChEBI" id="CHEBI:29991"/>
    </ligand>
</feature>
<dbReference type="GO" id="GO:0004815">
    <property type="term" value="F:aspartate-tRNA ligase activity"/>
    <property type="evidence" value="ECO:0007669"/>
    <property type="project" value="UniProtKB-UniRule"/>
</dbReference>
<dbReference type="Proteomes" id="UP000251431">
    <property type="component" value="Unassembled WGS sequence"/>
</dbReference>
<reference evidence="11 12" key="1">
    <citation type="submission" date="2018-06" db="EMBL/GenBank/DDBJ databases">
        <authorList>
            <consortium name="Pathogen Informatics"/>
            <person name="Doyle S."/>
        </authorList>
    </citation>
    <scope>NUCLEOTIDE SEQUENCE [LARGE SCALE GENOMIC DNA]</scope>
    <source>
        <strain evidence="11 12">NCTC7582</strain>
    </source>
</reference>
<keyword evidence="6 9" id="KW-0067">ATP-binding</keyword>
<gene>
    <name evidence="11" type="primary">aspC</name>
    <name evidence="9" type="synonym">aspS</name>
    <name evidence="11" type="ORF">NCTC7582_05056</name>
</gene>
<comment type="caution">
    <text evidence="9">Lacks conserved residue(s) required for the propagation of feature annotation.</text>
</comment>
<dbReference type="NCBIfam" id="NF003483">
    <property type="entry name" value="PRK05159.1"/>
    <property type="match status" value="1"/>
</dbReference>
<evidence type="ECO:0000256" key="7">
    <source>
        <dbReference type="ARBA" id="ARBA00022917"/>
    </source>
</evidence>
<dbReference type="GO" id="GO:0005524">
    <property type="term" value="F:ATP binding"/>
    <property type="evidence" value="ECO:0007669"/>
    <property type="project" value="UniProtKB-UniRule"/>
</dbReference>
<dbReference type="FunFam" id="3.30.930.10:FF:000038">
    <property type="entry name" value="Aspartate--tRNA ligase"/>
    <property type="match status" value="1"/>
</dbReference>
<evidence type="ECO:0000256" key="2">
    <source>
        <dbReference type="ARBA" id="ARBA00005312"/>
    </source>
</evidence>
<feature type="region of interest" description="Aspartate" evidence="9">
    <location>
        <begin position="206"/>
        <end position="209"/>
    </location>
</feature>
<organism evidence="11 12">
    <name type="scientific">Lysinibacillus capsici</name>
    <dbReference type="NCBI Taxonomy" id="2115968"/>
    <lineage>
        <taxon>Bacteria</taxon>
        <taxon>Bacillati</taxon>
        <taxon>Bacillota</taxon>
        <taxon>Bacilli</taxon>
        <taxon>Bacillales</taxon>
        <taxon>Bacillaceae</taxon>
        <taxon>Lysinibacillus</taxon>
    </lineage>
</organism>
<accession>A0A2X1A559</accession>
<dbReference type="Pfam" id="PF01336">
    <property type="entry name" value="tRNA_anti-codon"/>
    <property type="match status" value="1"/>
</dbReference>
<dbReference type="InterPro" id="IPR004523">
    <property type="entry name" value="Asp-tRNA_synthase_2"/>
</dbReference>
<evidence type="ECO:0000259" key="10">
    <source>
        <dbReference type="PROSITE" id="PS50862"/>
    </source>
</evidence>
<keyword evidence="8 9" id="KW-0030">Aminoacyl-tRNA synthetase</keyword>
<evidence type="ECO:0000256" key="6">
    <source>
        <dbReference type="ARBA" id="ARBA00022840"/>
    </source>
</evidence>
<dbReference type="InterPro" id="IPR004364">
    <property type="entry name" value="Aa-tRNA-synt_II"/>
</dbReference>
<feature type="binding site" evidence="9">
    <location>
        <position position="372"/>
    </location>
    <ligand>
        <name>ATP</name>
        <dbReference type="ChEBI" id="CHEBI:30616"/>
    </ligand>
</feature>
<dbReference type="GO" id="GO:0006422">
    <property type="term" value="P:aspartyl-tRNA aminoacylation"/>
    <property type="evidence" value="ECO:0007669"/>
    <property type="project" value="UniProtKB-UniRule"/>
</dbReference>
<protein>
    <recommendedName>
        <fullName evidence="9">Aspartate--tRNA ligase</fullName>
        <ecNumber evidence="9">6.1.1.12</ecNumber>
    </recommendedName>
    <alternativeName>
        <fullName evidence="9">Aspartyl-tRNA synthetase</fullName>
        <shortName evidence="9">AspRS</shortName>
    </alternativeName>
</protein>
<feature type="binding site" evidence="9">
    <location>
        <begin position="420"/>
        <end position="423"/>
    </location>
    <ligand>
        <name>ATP</name>
        <dbReference type="ChEBI" id="CHEBI:30616"/>
    </ligand>
</feature>
<dbReference type="GO" id="GO:0016740">
    <property type="term" value="F:transferase activity"/>
    <property type="evidence" value="ECO:0007669"/>
    <property type="project" value="UniProtKB-ARBA"/>
</dbReference>
<name>A0A2X1A559_9BACI</name>
<feature type="binding site" evidence="9">
    <location>
        <begin position="236"/>
        <end position="238"/>
    </location>
    <ligand>
        <name>ATP</name>
        <dbReference type="ChEBI" id="CHEBI:30616"/>
    </ligand>
</feature>
<dbReference type="PANTHER" id="PTHR43450:SF1">
    <property type="entry name" value="ASPARTATE--TRNA LIGASE, CYTOPLASMIC"/>
    <property type="match status" value="1"/>
</dbReference>
<feature type="binding site" evidence="9">
    <location>
        <position position="184"/>
    </location>
    <ligand>
        <name>L-aspartate</name>
        <dbReference type="ChEBI" id="CHEBI:29991"/>
    </ligand>
</feature>
<evidence type="ECO:0000313" key="11">
    <source>
        <dbReference type="EMBL" id="SPU39077.1"/>
    </source>
</evidence>
<evidence type="ECO:0000256" key="1">
    <source>
        <dbReference type="ARBA" id="ARBA00004496"/>
    </source>
</evidence>
<comment type="catalytic activity">
    <reaction evidence="9">
        <text>tRNA(Asp) + L-aspartate + ATP = L-aspartyl-tRNA(Asp) + AMP + diphosphate</text>
        <dbReference type="Rhea" id="RHEA:19649"/>
        <dbReference type="Rhea" id="RHEA-COMP:9660"/>
        <dbReference type="Rhea" id="RHEA-COMP:9678"/>
        <dbReference type="ChEBI" id="CHEBI:29991"/>
        <dbReference type="ChEBI" id="CHEBI:30616"/>
        <dbReference type="ChEBI" id="CHEBI:33019"/>
        <dbReference type="ChEBI" id="CHEBI:78442"/>
        <dbReference type="ChEBI" id="CHEBI:78516"/>
        <dbReference type="ChEBI" id="CHEBI:456215"/>
        <dbReference type="EC" id="6.1.1.12"/>
    </reaction>
</comment>
<dbReference type="GO" id="GO:0017101">
    <property type="term" value="C:aminoacyl-tRNA synthetase multienzyme complex"/>
    <property type="evidence" value="ECO:0007669"/>
    <property type="project" value="TreeGrafter"/>
</dbReference>
<dbReference type="PRINTS" id="PR01042">
    <property type="entry name" value="TRNASYNTHASP"/>
</dbReference>
<dbReference type="EC" id="6.1.1.12" evidence="9"/>
<evidence type="ECO:0000313" key="12">
    <source>
        <dbReference type="Proteomes" id="UP000251431"/>
    </source>
</evidence>
<dbReference type="InterPro" id="IPR004365">
    <property type="entry name" value="NA-bd_OB_tRNA"/>
</dbReference>
<feature type="domain" description="Aminoacyl-transfer RNA synthetases class-II family profile" evidence="10">
    <location>
        <begin position="151"/>
        <end position="449"/>
    </location>
</feature>
<evidence type="ECO:0000256" key="9">
    <source>
        <dbReference type="HAMAP-Rule" id="MF_02075"/>
    </source>
</evidence>
<dbReference type="Gene3D" id="3.30.930.10">
    <property type="entry name" value="Bira Bifunctional Protein, Domain 2"/>
    <property type="match status" value="1"/>
</dbReference>
<dbReference type="Gene3D" id="2.40.50.140">
    <property type="entry name" value="Nucleic acid-binding proteins"/>
    <property type="match status" value="1"/>
</dbReference>
<evidence type="ECO:0000256" key="8">
    <source>
        <dbReference type="ARBA" id="ARBA00023146"/>
    </source>
</evidence>
<dbReference type="EMBL" id="UAQE01000004">
    <property type="protein sequence ID" value="SPU39077.1"/>
    <property type="molecule type" value="Genomic_DNA"/>
</dbReference>
<comment type="subunit">
    <text evidence="9">Homodimer.</text>
</comment>
<dbReference type="GO" id="GO:0005829">
    <property type="term" value="C:cytosol"/>
    <property type="evidence" value="ECO:0007669"/>
    <property type="project" value="TreeGrafter"/>
</dbReference>
<dbReference type="InterPro" id="IPR045864">
    <property type="entry name" value="aa-tRNA-synth_II/BPL/LPL"/>
</dbReference>
<comment type="subcellular location">
    <subcellularLocation>
        <location evidence="1 9">Cytoplasm</location>
    </subcellularLocation>
</comment>
<dbReference type="HAMAP" id="MF_02075">
    <property type="entry name" value="Asp_tRNA_synth_type2"/>
    <property type="match status" value="1"/>
</dbReference>
<keyword evidence="5 9" id="KW-0547">Nucleotide-binding</keyword>
<dbReference type="PROSITE" id="PS50862">
    <property type="entry name" value="AA_TRNA_LIGASE_II"/>
    <property type="match status" value="1"/>
</dbReference>
<keyword evidence="7 9" id="KW-0648">Protein biosynthesis</keyword>